<reference evidence="6" key="1">
    <citation type="submission" date="2014-09" db="EMBL/GenBank/DDBJ databases">
        <title>Genome sequence of the luminous mushroom Mycena chlorophos for searching fungal bioluminescence genes.</title>
        <authorList>
            <person name="Tanaka Y."/>
            <person name="Kasuga D."/>
            <person name="Oba Y."/>
            <person name="Hase S."/>
            <person name="Sato K."/>
            <person name="Oba Y."/>
            <person name="Sakakibara Y."/>
        </authorList>
    </citation>
    <scope>NUCLEOTIDE SEQUENCE</scope>
</reference>
<organism evidence="6 7">
    <name type="scientific">Mycena chlorophos</name>
    <name type="common">Agaric fungus</name>
    <name type="synonym">Agaricus chlorophos</name>
    <dbReference type="NCBI Taxonomy" id="658473"/>
    <lineage>
        <taxon>Eukaryota</taxon>
        <taxon>Fungi</taxon>
        <taxon>Dikarya</taxon>
        <taxon>Basidiomycota</taxon>
        <taxon>Agaricomycotina</taxon>
        <taxon>Agaricomycetes</taxon>
        <taxon>Agaricomycetidae</taxon>
        <taxon>Agaricales</taxon>
        <taxon>Marasmiineae</taxon>
        <taxon>Mycenaceae</taxon>
        <taxon>Mycena</taxon>
    </lineage>
</organism>
<dbReference type="InterPro" id="IPR002403">
    <property type="entry name" value="Cyt_P450_E_grp-IV"/>
</dbReference>
<keyword evidence="5" id="KW-0408">Iron</keyword>
<dbReference type="InterPro" id="IPR036396">
    <property type="entry name" value="Cyt_P450_sf"/>
</dbReference>
<dbReference type="SUPFAM" id="SSF48264">
    <property type="entry name" value="Cytochrome P450"/>
    <property type="match status" value="1"/>
</dbReference>
<keyword evidence="7" id="KW-1185">Reference proteome</keyword>
<evidence type="ECO:0000313" key="7">
    <source>
        <dbReference type="Proteomes" id="UP000815677"/>
    </source>
</evidence>
<comment type="cofactor">
    <cofactor evidence="1">
        <name>heme</name>
        <dbReference type="ChEBI" id="CHEBI:30413"/>
    </cofactor>
</comment>
<evidence type="ECO:0000256" key="5">
    <source>
        <dbReference type="ARBA" id="ARBA00023004"/>
    </source>
</evidence>
<dbReference type="PRINTS" id="PR00465">
    <property type="entry name" value="EP450IV"/>
</dbReference>
<evidence type="ECO:0000256" key="2">
    <source>
        <dbReference type="ARBA" id="ARBA00010617"/>
    </source>
</evidence>
<evidence type="ECO:0000256" key="4">
    <source>
        <dbReference type="ARBA" id="ARBA00022723"/>
    </source>
</evidence>
<dbReference type="SUPFAM" id="SSF50405">
    <property type="entry name" value="Actin-crosslinking proteins"/>
    <property type="match status" value="1"/>
</dbReference>
<dbReference type="CDD" id="cd00302">
    <property type="entry name" value="cytochrome_P450"/>
    <property type="match status" value="1"/>
</dbReference>
<dbReference type="Pfam" id="PF00067">
    <property type="entry name" value="p450"/>
    <property type="match status" value="1"/>
</dbReference>
<name>A0ABQ0M8T3_MYCCL</name>
<sequence length="741" mass="81878">MNVLDSSDVKCQESVPSRSLKFGVIYLTGGLVNFTVTGLPGVGARTLFLSSEAGDAKYNGSLAIKKDGRKMGDGRQQVHYKNGARSALLAGTAPRTTLQTMPLPLHLMGPIANVNGHIALYTGDGKYMKVISSTKGLQFGDQNLDQFAKFEVIQAGNDKIKLRGLSNGLYLTMRNNFEVRCDGSANDALQLGVIYLPSQCIALTISGYPGFDKLTKFLSSQAGNREFNGSISTRAYQDDSTWFNVQNVSFHPQSSMAVLGVALLAAVAVLILHYVRQRGDDSKIYSIGGLHTWRFFTKRSDFIRETFKRTGQNMFRFRVLWHHVVVLSGDEGRKLFFSEKTLDFNDGYNTFGPISPRPGDINIHPVGASPTGFAKHVLALSRNDRLAEILPQLLRDIDRHMVAMGSSGMMNPFVEIDQLVFRLTVRLGTCRALADSIEAVSRLWEHFVLYRVAASAPLALMLPWLPGRPKRDKQKATKGIFETIGHYVEARRQAAEQTTDGIDALIAQGYDDATVITYTQGFISAGTQNTTFIACWIIILLSDKGDWRANIIAEINTLLETHGDAADPVHKRFVAIPLDAWEEGLPDLDAVLKETLRLILTGTALRRKIDGDIVHTSKRIKDGDFVAYSLADIHLDSNIYSNPHTFNPSRFLTSDEKVAASTVPFPFLGWGVGRHPCAGMKTAKLEIKLLVALFLAKFEYEMVDVNGRPAQSLPQPNRNDIHNAQPVAGGDCFVRYRAKDF</sequence>
<accession>A0ABQ0M8T3</accession>
<proteinExistence type="inferred from homology"/>
<dbReference type="Gene3D" id="1.10.630.10">
    <property type="entry name" value="Cytochrome P450"/>
    <property type="match status" value="1"/>
</dbReference>
<dbReference type="Gene3D" id="2.80.10.50">
    <property type="match status" value="1"/>
</dbReference>
<dbReference type="EMBL" id="DF849890">
    <property type="protein sequence ID" value="GAT59657.1"/>
    <property type="molecule type" value="Genomic_DNA"/>
</dbReference>
<keyword evidence="4" id="KW-0479">Metal-binding</keyword>
<dbReference type="InterPro" id="IPR050529">
    <property type="entry name" value="CYP450_sterol_14alpha_dmase"/>
</dbReference>
<evidence type="ECO:0008006" key="8">
    <source>
        <dbReference type="Google" id="ProtNLM"/>
    </source>
</evidence>
<protein>
    <recommendedName>
        <fullName evidence="8">Cytochrome P450</fullName>
    </recommendedName>
</protein>
<gene>
    <name evidence="6" type="ORF">MCHLO_15916</name>
</gene>
<comment type="similarity">
    <text evidence="2">Belongs to the cytochrome P450 family.</text>
</comment>
<evidence type="ECO:0000256" key="1">
    <source>
        <dbReference type="ARBA" id="ARBA00001971"/>
    </source>
</evidence>
<dbReference type="PANTHER" id="PTHR24304">
    <property type="entry name" value="CYTOCHROME P450 FAMILY 7"/>
    <property type="match status" value="1"/>
</dbReference>
<dbReference type="InterPro" id="IPR008999">
    <property type="entry name" value="Actin-crosslinking"/>
</dbReference>
<evidence type="ECO:0000256" key="3">
    <source>
        <dbReference type="ARBA" id="ARBA00022617"/>
    </source>
</evidence>
<keyword evidence="3" id="KW-0349">Heme</keyword>
<dbReference type="PANTHER" id="PTHR24304:SF2">
    <property type="entry name" value="24-HYDROXYCHOLESTEROL 7-ALPHA-HYDROXYLASE"/>
    <property type="match status" value="1"/>
</dbReference>
<dbReference type="InterPro" id="IPR001128">
    <property type="entry name" value="Cyt_P450"/>
</dbReference>
<evidence type="ECO:0000313" key="6">
    <source>
        <dbReference type="EMBL" id="GAT59657.1"/>
    </source>
</evidence>
<dbReference type="Proteomes" id="UP000815677">
    <property type="component" value="Unassembled WGS sequence"/>
</dbReference>